<evidence type="ECO:0000256" key="1">
    <source>
        <dbReference type="ARBA" id="ARBA00023015"/>
    </source>
</evidence>
<accession>A0A2M9ZST8</accession>
<dbReference type="InterPro" id="IPR009057">
    <property type="entry name" value="Homeodomain-like_sf"/>
</dbReference>
<dbReference type="OrthoDB" id="9809994at2"/>
<dbReference type="Proteomes" id="UP000231990">
    <property type="component" value="Unassembled WGS sequence"/>
</dbReference>
<dbReference type="PANTHER" id="PTHR30055">
    <property type="entry name" value="HTH-TYPE TRANSCRIPTIONAL REGULATOR RUTR"/>
    <property type="match status" value="1"/>
</dbReference>
<comment type="caution">
    <text evidence="7">The sequence shown here is derived from an EMBL/GenBank/DDBJ whole genome shotgun (WGS) entry which is preliminary data.</text>
</comment>
<dbReference type="SUPFAM" id="SSF48498">
    <property type="entry name" value="Tetracyclin repressor-like, C-terminal domain"/>
    <property type="match status" value="1"/>
</dbReference>
<dbReference type="Pfam" id="PF00440">
    <property type="entry name" value="TetR_N"/>
    <property type="match status" value="1"/>
</dbReference>
<reference evidence="8 9" key="1">
    <citation type="submission" date="2017-07" db="EMBL/GenBank/DDBJ databases">
        <title>Leptospira spp. isolated from tropical soils.</title>
        <authorList>
            <person name="Thibeaux R."/>
            <person name="Iraola G."/>
            <person name="Ferres I."/>
            <person name="Bierque E."/>
            <person name="Girault D."/>
            <person name="Soupe-Gilbert M.-E."/>
            <person name="Picardeau M."/>
            <person name="Goarant C."/>
        </authorList>
    </citation>
    <scope>NUCLEOTIDE SEQUENCE [LARGE SCALE GENOMIC DNA]</scope>
    <source>
        <strain evidence="7 9">FH1-B-B1</strain>
        <strain evidence="6 8">FH1-B-C1</strain>
    </source>
</reference>
<dbReference type="InterPro" id="IPR050109">
    <property type="entry name" value="HTH-type_TetR-like_transc_reg"/>
</dbReference>
<dbReference type="PRINTS" id="PR00455">
    <property type="entry name" value="HTHTETR"/>
</dbReference>
<evidence type="ECO:0000256" key="3">
    <source>
        <dbReference type="ARBA" id="ARBA00023163"/>
    </source>
</evidence>
<gene>
    <name evidence="6" type="ORF">CH360_00210</name>
    <name evidence="7" type="ORF">CH373_00210</name>
</gene>
<feature type="DNA-binding region" description="H-T-H motif" evidence="4">
    <location>
        <begin position="37"/>
        <end position="56"/>
    </location>
</feature>
<dbReference type="RefSeq" id="WP_100712524.1">
    <property type="nucleotide sequence ID" value="NZ_NPDY01000001.1"/>
</dbReference>
<dbReference type="Proteomes" id="UP000231962">
    <property type="component" value="Unassembled WGS sequence"/>
</dbReference>
<evidence type="ECO:0000313" key="6">
    <source>
        <dbReference type="EMBL" id="PJZ71541.1"/>
    </source>
</evidence>
<keyword evidence="1" id="KW-0805">Transcription regulation</keyword>
<dbReference type="PROSITE" id="PS50977">
    <property type="entry name" value="HTH_TETR_2"/>
    <property type="match status" value="1"/>
</dbReference>
<dbReference type="AlphaFoldDB" id="A0A2M9ZST8"/>
<dbReference type="PANTHER" id="PTHR30055:SF234">
    <property type="entry name" value="HTH-TYPE TRANSCRIPTIONAL REGULATOR BETI"/>
    <property type="match status" value="1"/>
</dbReference>
<dbReference type="SUPFAM" id="SSF46689">
    <property type="entry name" value="Homeodomain-like"/>
    <property type="match status" value="1"/>
</dbReference>
<evidence type="ECO:0000259" key="5">
    <source>
        <dbReference type="PROSITE" id="PS50977"/>
    </source>
</evidence>
<dbReference type="Gene3D" id="1.10.357.10">
    <property type="entry name" value="Tetracycline Repressor, domain 2"/>
    <property type="match status" value="1"/>
</dbReference>
<dbReference type="InterPro" id="IPR001647">
    <property type="entry name" value="HTH_TetR"/>
</dbReference>
<proteinExistence type="predicted"/>
<organism evidence="7 9">
    <name type="scientific">Leptospira perolatii</name>
    <dbReference type="NCBI Taxonomy" id="2023191"/>
    <lineage>
        <taxon>Bacteria</taxon>
        <taxon>Pseudomonadati</taxon>
        <taxon>Spirochaetota</taxon>
        <taxon>Spirochaetia</taxon>
        <taxon>Leptospirales</taxon>
        <taxon>Leptospiraceae</taxon>
        <taxon>Leptospira</taxon>
    </lineage>
</organism>
<feature type="domain" description="HTH tetR-type" evidence="5">
    <location>
        <begin position="14"/>
        <end position="74"/>
    </location>
</feature>
<keyword evidence="2 4" id="KW-0238">DNA-binding</keyword>
<evidence type="ECO:0000313" key="8">
    <source>
        <dbReference type="Proteomes" id="UP000231962"/>
    </source>
</evidence>
<evidence type="ECO:0000256" key="4">
    <source>
        <dbReference type="PROSITE-ProRule" id="PRU00335"/>
    </source>
</evidence>
<protein>
    <submittedName>
        <fullName evidence="7">TetR family transcriptional regulator</fullName>
    </submittedName>
</protein>
<dbReference type="GO" id="GO:0000976">
    <property type="term" value="F:transcription cis-regulatory region binding"/>
    <property type="evidence" value="ECO:0007669"/>
    <property type="project" value="TreeGrafter"/>
</dbReference>
<sequence>MKVKAPSPLANRAEARREQILEAALDVFSEKGFHDAGIADIAGKLNIGHGTCYRYFKNKLDILHALVDKILAGLIALVREENPDKSNSLEEYRQQIVRIGEKLFILFGKDPRQGKIVFFEAMSLDDAVQRKIRLAIDRSAKLTELYLKNGVTKGFLRSDLDTRVASQAINAVMFEGIRIGLASSLDEKFARRWMEEVPKLMLQGMGTKK</sequence>
<evidence type="ECO:0000313" key="7">
    <source>
        <dbReference type="EMBL" id="PJZ75158.1"/>
    </source>
</evidence>
<keyword evidence="3" id="KW-0804">Transcription</keyword>
<dbReference type="InterPro" id="IPR036271">
    <property type="entry name" value="Tet_transcr_reg_TetR-rel_C_sf"/>
</dbReference>
<dbReference type="EMBL" id="NPDZ01000001">
    <property type="protein sequence ID" value="PJZ75158.1"/>
    <property type="molecule type" value="Genomic_DNA"/>
</dbReference>
<dbReference type="GO" id="GO:0003700">
    <property type="term" value="F:DNA-binding transcription factor activity"/>
    <property type="evidence" value="ECO:0007669"/>
    <property type="project" value="TreeGrafter"/>
</dbReference>
<evidence type="ECO:0000313" key="9">
    <source>
        <dbReference type="Proteomes" id="UP000231990"/>
    </source>
</evidence>
<evidence type="ECO:0000256" key="2">
    <source>
        <dbReference type="ARBA" id="ARBA00023125"/>
    </source>
</evidence>
<name>A0A2M9ZST8_9LEPT</name>
<dbReference type="EMBL" id="NPDY01000001">
    <property type="protein sequence ID" value="PJZ71541.1"/>
    <property type="molecule type" value="Genomic_DNA"/>
</dbReference>
<keyword evidence="8" id="KW-1185">Reference proteome</keyword>